<name>A0ABZ2N7N9_9BACI</name>
<evidence type="ECO:0000313" key="3">
    <source>
        <dbReference type="Proteomes" id="UP001387364"/>
    </source>
</evidence>
<dbReference type="RefSeq" id="WP_338753008.1">
    <property type="nucleotide sequence ID" value="NZ_CP147404.1"/>
</dbReference>
<reference evidence="2 3" key="1">
    <citation type="submission" date="2024-02" db="EMBL/GenBank/DDBJ databases">
        <title>Seven novel Bacillus-like species.</title>
        <authorList>
            <person name="Liu G."/>
        </authorList>
    </citation>
    <scope>NUCLEOTIDE SEQUENCE [LARGE SCALE GENOMIC DNA]</scope>
    <source>
        <strain evidence="2 3">FJAT-52991</strain>
    </source>
</reference>
<evidence type="ECO:0000256" key="1">
    <source>
        <dbReference type="SAM" id="Phobius"/>
    </source>
</evidence>
<accession>A0ABZ2N7N9</accession>
<gene>
    <name evidence="2" type="ORF">WDJ61_02905</name>
</gene>
<keyword evidence="1" id="KW-0472">Membrane</keyword>
<keyword evidence="1" id="KW-0812">Transmembrane</keyword>
<organism evidence="2 3">
    <name type="scientific">Bacillus kandeliae</name>
    <dbReference type="NCBI Taxonomy" id="3129297"/>
    <lineage>
        <taxon>Bacteria</taxon>
        <taxon>Bacillati</taxon>
        <taxon>Bacillota</taxon>
        <taxon>Bacilli</taxon>
        <taxon>Bacillales</taxon>
        <taxon>Bacillaceae</taxon>
        <taxon>Bacillus</taxon>
    </lineage>
</organism>
<feature type="transmembrane region" description="Helical" evidence="1">
    <location>
        <begin position="7"/>
        <end position="28"/>
    </location>
</feature>
<proteinExistence type="predicted"/>
<sequence length="67" mass="7955">MEKHYFLIFVRFLYLFVLGFAAYVAYQIEGATSWIFWSVIAFMVITVVMLVATVRLRKQGRQKSDRK</sequence>
<keyword evidence="1" id="KW-1133">Transmembrane helix</keyword>
<protein>
    <submittedName>
        <fullName evidence="2">Uncharacterized protein</fullName>
    </submittedName>
</protein>
<keyword evidence="3" id="KW-1185">Reference proteome</keyword>
<dbReference type="EMBL" id="CP147404">
    <property type="protein sequence ID" value="WXB93617.1"/>
    <property type="molecule type" value="Genomic_DNA"/>
</dbReference>
<dbReference type="Proteomes" id="UP001387364">
    <property type="component" value="Chromosome"/>
</dbReference>
<evidence type="ECO:0000313" key="2">
    <source>
        <dbReference type="EMBL" id="WXB93617.1"/>
    </source>
</evidence>
<feature type="transmembrane region" description="Helical" evidence="1">
    <location>
        <begin position="34"/>
        <end position="56"/>
    </location>
</feature>